<dbReference type="Gene3D" id="3.90.1750.20">
    <property type="entry name" value="Putative Large Serine Recombinase, Chain B, Domain 2"/>
    <property type="match status" value="1"/>
</dbReference>
<organism evidence="4 5">
    <name type="scientific">Amycolatopsis mediterranei (strain U-32)</name>
    <dbReference type="NCBI Taxonomy" id="749927"/>
    <lineage>
        <taxon>Bacteria</taxon>
        <taxon>Bacillati</taxon>
        <taxon>Actinomycetota</taxon>
        <taxon>Actinomycetes</taxon>
        <taxon>Pseudonocardiales</taxon>
        <taxon>Pseudonocardiaceae</taxon>
        <taxon>Amycolatopsis</taxon>
    </lineage>
</organism>
<dbReference type="AlphaFoldDB" id="A0A0H3CZ61"/>
<dbReference type="InterPro" id="IPR006119">
    <property type="entry name" value="Resolv_N"/>
</dbReference>
<dbReference type="eggNOG" id="COG1961">
    <property type="taxonomic scope" value="Bacteria"/>
</dbReference>
<proteinExistence type="predicted"/>
<dbReference type="GO" id="GO:0003677">
    <property type="term" value="F:DNA binding"/>
    <property type="evidence" value="ECO:0007669"/>
    <property type="project" value="InterPro"/>
</dbReference>
<gene>
    <name evidence="4" type="ordered locus">AMED_2116</name>
</gene>
<dbReference type="PANTHER" id="PTHR30461">
    <property type="entry name" value="DNA-INVERTASE FROM LAMBDOID PROPHAGE"/>
    <property type="match status" value="1"/>
</dbReference>
<dbReference type="CDD" id="cd00338">
    <property type="entry name" value="Ser_Recombinase"/>
    <property type="match status" value="1"/>
</dbReference>
<protein>
    <submittedName>
        <fullName evidence="4">Recombinase</fullName>
    </submittedName>
</protein>
<dbReference type="PROSITE" id="PS51737">
    <property type="entry name" value="RECOMBINASE_DNA_BIND"/>
    <property type="match status" value="1"/>
</dbReference>
<dbReference type="HOGENOM" id="CLU_010686_18_10_11"/>
<dbReference type="SUPFAM" id="SSF53041">
    <property type="entry name" value="Resolvase-like"/>
    <property type="match status" value="1"/>
</dbReference>
<evidence type="ECO:0000259" key="3">
    <source>
        <dbReference type="PROSITE" id="PS51737"/>
    </source>
</evidence>
<evidence type="ECO:0000313" key="4">
    <source>
        <dbReference type="EMBL" id="ADJ43922.1"/>
    </source>
</evidence>
<dbReference type="PROSITE" id="PS51736">
    <property type="entry name" value="RECOMBINASES_3"/>
    <property type="match status" value="1"/>
</dbReference>
<reference evidence="4 5" key="1">
    <citation type="journal article" date="2010" name="Cell Res.">
        <title>Complete genome sequence of the rifamycin SV-producing Amycolatopsis mediterranei U32 revealed its genetic characteristics in phylogeny and metabolism.</title>
        <authorList>
            <person name="Zhao W."/>
            <person name="Zhong Y."/>
            <person name="Yuan H."/>
            <person name="Wang J."/>
            <person name="Zheng H."/>
            <person name="Wang Y."/>
            <person name="Cen X."/>
            <person name="Xu F."/>
            <person name="Bai J."/>
            <person name="Han X."/>
            <person name="Lu G."/>
            <person name="Zhu Y."/>
            <person name="Shao Z."/>
            <person name="Yan H."/>
            <person name="Li C."/>
            <person name="Peng N."/>
            <person name="Zhang Z."/>
            <person name="Zhang Y."/>
            <person name="Lin W."/>
            <person name="Fan Y."/>
            <person name="Qin Z."/>
            <person name="Hu Y."/>
            <person name="Zhu B."/>
            <person name="Wang S."/>
            <person name="Ding X."/>
            <person name="Zhao G.P."/>
        </authorList>
    </citation>
    <scope>NUCLEOTIDE SEQUENCE [LARGE SCALE GENOMIC DNA]</scope>
    <source>
        <strain evidence="5">U-32</strain>
    </source>
</reference>
<dbReference type="Proteomes" id="UP000000328">
    <property type="component" value="Chromosome"/>
</dbReference>
<dbReference type="PANTHER" id="PTHR30461:SF23">
    <property type="entry name" value="DNA RECOMBINASE-RELATED"/>
    <property type="match status" value="1"/>
</dbReference>
<feature type="coiled-coil region" evidence="1">
    <location>
        <begin position="470"/>
        <end position="497"/>
    </location>
</feature>
<dbReference type="Pfam" id="PF07508">
    <property type="entry name" value="Recombinase"/>
    <property type="match status" value="1"/>
</dbReference>
<accession>A0A0H3CZ61</accession>
<dbReference type="InterPro" id="IPR038109">
    <property type="entry name" value="DNA_bind_recomb_sf"/>
</dbReference>
<dbReference type="OrthoDB" id="3217513at2"/>
<keyword evidence="1" id="KW-0175">Coiled coil</keyword>
<name>A0A0H3CZ61_AMYMU</name>
<feature type="domain" description="Resolvase/invertase-type recombinase catalytic" evidence="2">
    <location>
        <begin position="100"/>
        <end position="251"/>
    </location>
</feature>
<dbReference type="InterPro" id="IPR025827">
    <property type="entry name" value="Zn_ribbon_recom_dom"/>
</dbReference>
<dbReference type="SMART" id="SM00857">
    <property type="entry name" value="Resolvase"/>
    <property type="match status" value="1"/>
</dbReference>
<evidence type="ECO:0000256" key="1">
    <source>
        <dbReference type="SAM" id="Coils"/>
    </source>
</evidence>
<dbReference type="InterPro" id="IPR036162">
    <property type="entry name" value="Resolvase-like_N_sf"/>
</dbReference>
<feature type="domain" description="Recombinase" evidence="3">
    <location>
        <begin position="258"/>
        <end position="376"/>
    </location>
</feature>
<evidence type="ECO:0000259" key="2">
    <source>
        <dbReference type="PROSITE" id="PS51736"/>
    </source>
</evidence>
<dbReference type="EMBL" id="CP002000">
    <property type="protein sequence ID" value="ADJ43922.1"/>
    <property type="molecule type" value="Genomic_DNA"/>
</dbReference>
<dbReference type="Gene3D" id="3.40.50.1390">
    <property type="entry name" value="Resolvase, N-terminal catalytic domain"/>
    <property type="match status" value="1"/>
</dbReference>
<dbReference type="InterPro" id="IPR050639">
    <property type="entry name" value="SSR_resolvase"/>
</dbReference>
<dbReference type="KEGG" id="amd:AMED_2116"/>
<dbReference type="InterPro" id="IPR011109">
    <property type="entry name" value="DNA_bind_recombinase_dom"/>
</dbReference>
<sequence length="644" mass="71900">MEHCQSWFSTRDRLAATSRCQRTGGGDYHADWFRADSGLQQREHRQRKARRKVVSFINREEVTMTEQGNNSHALDAVRKVGRNQTRSGQVPPASKRESGIALIYLRVSTKEQARTGGGAEGYSIPAQREACYAKAQQLGVTVHEEYVDAGESARSADREQLQKLLKDIKTVRPEFVIVHKIDRLARNREDDIAINLMLRKHGVELISCTENIDDTPSGRLLYGLMAEIAQFYSGNLAQEVMKGLVRKAQEGGTPFRAPIGYINRRESRGGAEFSWVELDPARAEIVQWCLNEYATGEWSAADLVFAARAKGLTTRATATKPQGEISINTMYAIFRNPYYMGVVSYQGIHYEGKHQPLIEPETWLRVQDVLAAHGQQGERDRKHRHYLRGTIFCSGCGGRLHYSRNEGNGGVYAYYLCAKKRTRANNCQRPAVRVERIEEGVADLYERLQVPPETVTAIRDAVTAEMAAEQAEARRSLQHATERKRKLDDERQKLLQAHYAGAIPQDLLASEMKRLTRSLVEADAAISAAKVSQEDVEQVLEAALTAAGHCASAYIRATDSIKRQINHGFFEKLYVGEDGSIERHALTEPFASLIQLSEIHPFDAVAESESGITKRDAAFTRPVVGVRMNTLVGAAGFEPATARV</sequence>
<dbReference type="Pfam" id="PF13408">
    <property type="entry name" value="Zn_ribbon_recom"/>
    <property type="match status" value="1"/>
</dbReference>
<dbReference type="GO" id="GO:0000150">
    <property type="term" value="F:DNA strand exchange activity"/>
    <property type="evidence" value="ECO:0007669"/>
    <property type="project" value="InterPro"/>
</dbReference>
<dbReference type="Pfam" id="PF00239">
    <property type="entry name" value="Resolvase"/>
    <property type="match status" value="1"/>
</dbReference>
<evidence type="ECO:0000313" key="5">
    <source>
        <dbReference type="Proteomes" id="UP000000328"/>
    </source>
</evidence>